<dbReference type="EMBL" id="CAJPEV010001732">
    <property type="protein sequence ID" value="CAG0894092.1"/>
    <property type="molecule type" value="Genomic_DNA"/>
</dbReference>
<feature type="compositionally biased region" description="Low complexity" evidence="6">
    <location>
        <begin position="198"/>
        <end position="223"/>
    </location>
</feature>
<dbReference type="SUPFAM" id="SSF90229">
    <property type="entry name" value="CCCH zinc finger"/>
    <property type="match status" value="2"/>
</dbReference>
<dbReference type="GO" id="GO:0008270">
    <property type="term" value="F:zinc ion binding"/>
    <property type="evidence" value="ECO:0007669"/>
    <property type="project" value="UniProtKB-KW"/>
</dbReference>
<keyword evidence="4 5" id="KW-0862">Zinc</keyword>
<organism evidence="8">
    <name type="scientific">Darwinula stevensoni</name>
    <dbReference type="NCBI Taxonomy" id="69355"/>
    <lineage>
        <taxon>Eukaryota</taxon>
        <taxon>Metazoa</taxon>
        <taxon>Ecdysozoa</taxon>
        <taxon>Arthropoda</taxon>
        <taxon>Crustacea</taxon>
        <taxon>Oligostraca</taxon>
        <taxon>Ostracoda</taxon>
        <taxon>Podocopa</taxon>
        <taxon>Podocopida</taxon>
        <taxon>Darwinulocopina</taxon>
        <taxon>Darwinuloidea</taxon>
        <taxon>Darwinulidae</taxon>
        <taxon>Darwinula</taxon>
    </lineage>
</organism>
<dbReference type="GO" id="GO:0003729">
    <property type="term" value="F:mRNA binding"/>
    <property type="evidence" value="ECO:0007669"/>
    <property type="project" value="InterPro"/>
</dbReference>
<keyword evidence="1 5" id="KW-0479">Metal-binding</keyword>
<dbReference type="EMBL" id="LR901249">
    <property type="protein sequence ID" value="CAD7248177.1"/>
    <property type="molecule type" value="Genomic_DNA"/>
</dbReference>
<dbReference type="InterPro" id="IPR036855">
    <property type="entry name" value="Znf_CCCH_sf"/>
</dbReference>
<keyword evidence="9" id="KW-1185">Reference proteome</keyword>
<dbReference type="FunFam" id="4.10.1000.10:FF:000002">
    <property type="entry name" value="Zinc finger protein 36, C3H1 type-like 1"/>
    <property type="match status" value="1"/>
</dbReference>
<evidence type="ECO:0000313" key="8">
    <source>
        <dbReference type="EMBL" id="CAD7248177.1"/>
    </source>
</evidence>
<evidence type="ECO:0000256" key="1">
    <source>
        <dbReference type="ARBA" id="ARBA00022723"/>
    </source>
</evidence>
<feature type="zinc finger region" description="C3H1-type" evidence="5">
    <location>
        <begin position="119"/>
        <end position="147"/>
    </location>
</feature>
<accession>A0A7R9A6C6</accession>
<dbReference type="PROSITE" id="PS50103">
    <property type="entry name" value="ZF_C3H1"/>
    <property type="match status" value="2"/>
</dbReference>
<dbReference type="SMART" id="SM00356">
    <property type="entry name" value="ZnF_C3H1"/>
    <property type="match status" value="2"/>
</dbReference>
<keyword evidence="2" id="KW-0677">Repeat</keyword>
<name>A0A7R9A6C6_9CRUS</name>
<keyword evidence="3 5" id="KW-0863">Zinc-finger</keyword>
<dbReference type="InterPro" id="IPR000571">
    <property type="entry name" value="Znf_CCCH"/>
</dbReference>
<evidence type="ECO:0000256" key="6">
    <source>
        <dbReference type="SAM" id="MobiDB-lite"/>
    </source>
</evidence>
<sequence length="334" mass="36205">MLDGTGMSTAIVSSFFDVNDAFYKGSTMPSSPQFSKVVGWGSPLGRRSSNPVAGGLKHHNSHHHHHHNNNNVMCNNNSLGPPAPSAVAAHRKLDRCHSEPVHKNNGVEKPRGANINSSRYKTELCRPFEENGHCKYGEKCQFAHGIGEIRTLARHPKYKTELCRTFHTIGFCPYGPRCHFIHNAEEARPKPVPNSNNSCSRPRPLSLSSTPSPTSSLSESPTSLQSFFGAGEGDFYSPFSPTGGFFNVASSRLPPAPPQGNFNNYGGVAAMNARNELSHRVDPPTPPLIPLLDTPPSPVGSLGSDLDALTLSDHCPSRSLRLPVFSRLALDADR</sequence>
<dbReference type="InterPro" id="IPR045877">
    <property type="entry name" value="ZFP36-like"/>
</dbReference>
<protein>
    <recommendedName>
        <fullName evidence="7">C3H1-type domain-containing protein</fullName>
    </recommendedName>
</protein>
<feature type="domain" description="C3H1-type" evidence="7">
    <location>
        <begin position="157"/>
        <end position="185"/>
    </location>
</feature>
<dbReference type="OrthoDB" id="410307at2759"/>
<evidence type="ECO:0000313" key="9">
    <source>
        <dbReference type="Proteomes" id="UP000677054"/>
    </source>
</evidence>
<feature type="compositionally biased region" description="Basic residues" evidence="6">
    <location>
        <begin position="56"/>
        <end position="68"/>
    </location>
</feature>
<dbReference type="PANTHER" id="PTHR12547:SF18">
    <property type="entry name" value="PROTEIN TIS11"/>
    <property type="match status" value="1"/>
</dbReference>
<dbReference type="Pfam" id="PF00642">
    <property type="entry name" value="zf-CCCH"/>
    <property type="match status" value="2"/>
</dbReference>
<feature type="region of interest" description="Disordered" evidence="6">
    <location>
        <begin position="45"/>
        <end position="69"/>
    </location>
</feature>
<gene>
    <name evidence="8" type="ORF">DSTB1V02_LOCUS7997</name>
</gene>
<evidence type="ECO:0000256" key="3">
    <source>
        <dbReference type="ARBA" id="ARBA00022771"/>
    </source>
</evidence>
<evidence type="ECO:0000256" key="5">
    <source>
        <dbReference type="PROSITE-ProRule" id="PRU00723"/>
    </source>
</evidence>
<dbReference type="FunFam" id="4.10.1000.10:FF:000001">
    <property type="entry name" value="zinc finger CCCH domain-containing protein 15-like"/>
    <property type="match status" value="1"/>
</dbReference>
<feature type="region of interest" description="Disordered" evidence="6">
    <location>
        <begin position="187"/>
        <end position="223"/>
    </location>
</feature>
<evidence type="ECO:0000256" key="2">
    <source>
        <dbReference type="ARBA" id="ARBA00022737"/>
    </source>
</evidence>
<proteinExistence type="predicted"/>
<feature type="domain" description="C3H1-type" evidence="7">
    <location>
        <begin position="119"/>
        <end position="147"/>
    </location>
</feature>
<dbReference type="PANTHER" id="PTHR12547">
    <property type="entry name" value="CCCH ZINC FINGER/TIS11-RELATED"/>
    <property type="match status" value="1"/>
</dbReference>
<feature type="zinc finger region" description="C3H1-type" evidence="5">
    <location>
        <begin position="157"/>
        <end position="185"/>
    </location>
</feature>
<evidence type="ECO:0000259" key="7">
    <source>
        <dbReference type="PROSITE" id="PS50103"/>
    </source>
</evidence>
<dbReference type="AlphaFoldDB" id="A0A7R9A6C6"/>
<dbReference type="Gene3D" id="4.10.1000.10">
    <property type="entry name" value="Zinc finger, CCCH-type"/>
    <property type="match status" value="2"/>
</dbReference>
<reference evidence="8" key="1">
    <citation type="submission" date="2020-11" db="EMBL/GenBank/DDBJ databases">
        <authorList>
            <person name="Tran Van P."/>
        </authorList>
    </citation>
    <scope>NUCLEOTIDE SEQUENCE</scope>
</reference>
<evidence type="ECO:0000256" key="4">
    <source>
        <dbReference type="ARBA" id="ARBA00022833"/>
    </source>
</evidence>
<dbReference type="Proteomes" id="UP000677054">
    <property type="component" value="Unassembled WGS sequence"/>
</dbReference>